<evidence type="ECO:0000313" key="9">
    <source>
        <dbReference type="Proteomes" id="UP000515135"/>
    </source>
</evidence>
<dbReference type="RefSeq" id="XP_019630597.1">
    <property type="nucleotide sequence ID" value="XM_019775038.1"/>
</dbReference>
<dbReference type="InterPro" id="IPR007007">
    <property type="entry name" value="Ninjurin"/>
</dbReference>
<evidence type="ECO:0000313" key="10">
    <source>
        <dbReference type="RefSeq" id="XP_019630597.1"/>
    </source>
</evidence>
<evidence type="ECO:0000256" key="2">
    <source>
        <dbReference type="ARBA" id="ARBA00008141"/>
    </source>
</evidence>
<dbReference type="GO" id="GO:0007155">
    <property type="term" value="P:cell adhesion"/>
    <property type="evidence" value="ECO:0007669"/>
    <property type="project" value="UniProtKB-KW"/>
</dbReference>
<comment type="similarity">
    <text evidence="2">Belongs to the ninjurin family.</text>
</comment>
<evidence type="ECO:0000256" key="6">
    <source>
        <dbReference type="ARBA" id="ARBA00023136"/>
    </source>
</evidence>
<keyword evidence="3 8" id="KW-0812">Transmembrane</keyword>
<dbReference type="KEGG" id="bbel:109474689"/>
<keyword evidence="9" id="KW-1185">Reference proteome</keyword>
<dbReference type="GeneID" id="109474689"/>
<feature type="transmembrane region" description="Helical" evidence="8">
    <location>
        <begin position="134"/>
        <end position="152"/>
    </location>
</feature>
<evidence type="ECO:0000256" key="3">
    <source>
        <dbReference type="ARBA" id="ARBA00022692"/>
    </source>
</evidence>
<feature type="region of interest" description="Disordered" evidence="7">
    <location>
        <begin position="1"/>
        <end position="26"/>
    </location>
</feature>
<organism evidence="9 10">
    <name type="scientific">Branchiostoma belcheri</name>
    <name type="common">Amphioxus</name>
    <dbReference type="NCBI Taxonomy" id="7741"/>
    <lineage>
        <taxon>Eukaryota</taxon>
        <taxon>Metazoa</taxon>
        <taxon>Chordata</taxon>
        <taxon>Cephalochordata</taxon>
        <taxon>Leptocardii</taxon>
        <taxon>Amphioxiformes</taxon>
        <taxon>Branchiostomatidae</taxon>
        <taxon>Branchiostoma</taxon>
    </lineage>
</organism>
<sequence length="155" mass="17190">MFKGVEEHNSDETTPLVPGQSGTNDVSTAIQNMKRNSQTYKGQKTIHETVQNTALFSTNVAQLVAILRENQDVSSLTTMQMARLVLLGASVLFQVVIYILLLLQGKTLVKKEHEYTLPGQRQEDKQKLRTKNKAAIVFSVLVLGANFALTQLTES</sequence>
<proteinExistence type="inferred from homology"/>
<accession>A0A6P4ZHN0</accession>
<evidence type="ECO:0000256" key="4">
    <source>
        <dbReference type="ARBA" id="ARBA00022889"/>
    </source>
</evidence>
<keyword evidence="4" id="KW-0130">Cell adhesion</keyword>
<dbReference type="AlphaFoldDB" id="A0A6P4ZHN0"/>
<evidence type="ECO:0000256" key="1">
    <source>
        <dbReference type="ARBA" id="ARBA00004141"/>
    </source>
</evidence>
<keyword evidence="6 8" id="KW-0472">Membrane</keyword>
<keyword evidence="5 8" id="KW-1133">Transmembrane helix</keyword>
<protein>
    <submittedName>
        <fullName evidence="10">Uncharacterized protein LOC109474689</fullName>
    </submittedName>
</protein>
<dbReference type="GO" id="GO:0042246">
    <property type="term" value="P:tissue regeneration"/>
    <property type="evidence" value="ECO:0007669"/>
    <property type="project" value="InterPro"/>
</dbReference>
<feature type="compositionally biased region" description="Basic and acidic residues" evidence="7">
    <location>
        <begin position="1"/>
        <end position="11"/>
    </location>
</feature>
<dbReference type="Proteomes" id="UP000515135">
    <property type="component" value="Unplaced"/>
</dbReference>
<dbReference type="GO" id="GO:0016020">
    <property type="term" value="C:membrane"/>
    <property type="evidence" value="ECO:0007669"/>
    <property type="project" value="UniProtKB-SubCell"/>
</dbReference>
<feature type="transmembrane region" description="Helical" evidence="8">
    <location>
        <begin position="84"/>
        <end position="103"/>
    </location>
</feature>
<evidence type="ECO:0000256" key="5">
    <source>
        <dbReference type="ARBA" id="ARBA00022989"/>
    </source>
</evidence>
<reference evidence="10" key="1">
    <citation type="submission" date="2025-08" db="UniProtKB">
        <authorList>
            <consortium name="RefSeq"/>
        </authorList>
    </citation>
    <scope>IDENTIFICATION</scope>
    <source>
        <tissue evidence="10">Gonad</tissue>
    </source>
</reference>
<dbReference type="PANTHER" id="PTHR12316:SF17">
    <property type="entry name" value="NINJURIN C, ISOFORM D"/>
    <property type="match status" value="1"/>
</dbReference>
<evidence type="ECO:0000256" key="7">
    <source>
        <dbReference type="SAM" id="MobiDB-lite"/>
    </source>
</evidence>
<comment type="subcellular location">
    <subcellularLocation>
        <location evidence="1">Membrane</location>
        <topology evidence="1">Multi-pass membrane protein</topology>
    </subcellularLocation>
</comment>
<dbReference type="Pfam" id="PF04923">
    <property type="entry name" value="Ninjurin"/>
    <property type="match status" value="1"/>
</dbReference>
<name>A0A6P4ZHN0_BRABE</name>
<dbReference type="PANTHER" id="PTHR12316">
    <property type="entry name" value="NINJURIN-RELATED"/>
    <property type="match status" value="1"/>
</dbReference>
<evidence type="ECO:0000256" key="8">
    <source>
        <dbReference type="SAM" id="Phobius"/>
    </source>
</evidence>
<gene>
    <name evidence="10" type="primary">LOC109474689</name>
</gene>
<dbReference type="OrthoDB" id="10001393at2759"/>